<dbReference type="AlphaFoldDB" id="A0A9P5X587"/>
<protein>
    <recommendedName>
        <fullName evidence="1">G domain-containing protein</fullName>
    </recommendedName>
</protein>
<dbReference type="Gene3D" id="3.40.50.300">
    <property type="entry name" value="P-loop containing nucleotide triphosphate hydrolases"/>
    <property type="match status" value="1"/>
</dbReference>
<gene>
    <name evidence="2" type="ORF">P691DRAFT_677935</name>
</gene>
<proteinExistence type="predicted"/>
<dbReference type="InterPro" id="IPR027417">
    <property type="entry name" value="P-loop_NTPase"/>
</dbReference>
<dbReference type="InterPro" id="IPR006073">
    <property type="entry name" value="GTP-bd"/>
</dbReference>
<dbReference type="Pfam" id="PF01926">
    <property type="entry name" value="MMR_HSR1"/>
    <property type="match status" value="1"/>
</dbReference>
<comment type="caution">
    <text evidence="2">The sequence shown here is derived from an EMBL/GenBank/DDBJ whole genome shotgun (WGS) entry which is preliminary data.</text>
</comment>
<reference evidence="2" key="1">
    <citation type="submission" date="2020-11" db="EMBL/GenBank/DDBJ databases">
        <authorList>
            <consortium name="DOE Joint Genome Institute"/>
            <person name="Ahrendt S."/>
            <person name="Riley R."/>
            <person name="Andreopoulos W."/>
            <person name="Labutti K."/>
            <person name="Pangilinan J."/>
            <person name="Ruiz-Duenas F.J."/>
            <person name="Barrasa J.M."/>
            <person name="Sanchez-Garcia M."/>
            <person name="Camarero S."/>
            <person name="Miyauchi S."/>
            <person name="Serrano A."/>
            <person name="Linde D."/>
            <person name="Babiker R."/>
            <person name="Drula E."/>
            <person name="Ayuso-Fernandez I."/>
            <person name="Pacheco R."/>
            <person name="Padilla G."/>
            <person name="Ferreira P."/>
            <person name="Barriuso J."/>
            <person name="Kellner H."/>
            <person name="Castanera R."/>
            <person name="Alfaro M."/>
            <person name="Ramirez L."/>
            <person name="Pisabarro A.G."/>
            <person name="Kuo A."/>
            <person name="Tritt A."/>
            <person name="Lipzen A."/>
            <person name="He G."/>
            <person name="Yan M."/>
            <person name="Ng V."/>
            <person name="Cullen D."/>
            <person name="Martin F."/>
            <person name="Rosso M.-N."/>
            <person name="Henrissat B."/>
            <person name="Hibbett D."/>
            <person name="Martinez A.T."/>
            <person name="Grigoriev I.V."/>
        </authorList>
    </citation>
    <scope>NUCLEOTIDE SEQUENCE</scope>
    <source>
        <strain evidence="2">MF-IS2</strain>
    </source>
</reference>
<organism evidence="2 3">
    <name type="scientific">Macrolepiota fuliginosa MF-IS2</name>
    <dbReference type="NCBI Taxonomy" id="1400762"/>
    <lineage>
        <taxon>Eukaryota</taxon>
        <taxon>Fungi</taxon>
        <taxon>Dikarya</taxon>
        <taxon>Basidiomycota</taxon>
        <taxon>Agaricomycotina</taxon>
        <taxon>Agaricomycetes</taxon>
        <taxon>Agaricomycetidae</taxon>
        <taxon>Agaricales</taxon>
        <taxon>Agaricineae</taxon>
        <taxon>Agaricaceae</taxon>
        <taxon>Macrolepiota</taxon>
    </lineage>
</organism>
<evidence type="ECO:0000313" key="2">
    <source>
        <dbReference type="EMBL" id="KAF9444270.1"/>
    </source>
</evidence>
<evidence type="ECO:0000313" key="3">
    <source>
        <dbReference type="Proteomes" id="UP000807342"/>
    </source>
</evidence>
<dbReference type="SUPFAM" id="SSF52540">
    <property type="entry name" value="P-loop containing nucleoside triphosphate hydrolases"/>
    <property type="match status" value="1"/>
</dbReference>
<dbReference type="CDD" id="cd00882">
    <property type="entry name" value="Ras_like_GTPase"/>
    <property type="match status" value="1"/>
</dbReference>
<dbReference type="GO" id="GO:0005525">
    <property type="term" value="F:GTP binding"/>
    <property type="evidence" value="ECO:0007669"/>
    <property type="project" value="InterPro"/>
</dbReference>
<feature type="non-terminal residue" evidence="2">
    <location>
        <position position="1"/>
    </location>
</feature>
<feature type="domain" description="G" evidence="1">
    <location>
        <begin position="1"/>
        <end position="69"/>
    </location>
</feature>
<dbReference type="EMBL" id="MU151389">
    <property type="protein sequence ID" value="KAF9444270.1"/>
    <property type="molecule type" value="Genomic_DNA"/>
</dbReference>
<sequence length="301" mass="33450">LLGPSGAGKSSFIADATGQDVKIGHLLTPCTDSIRAYETRRPEDTGSVVFIDTPGYDLADKSPNRVLNTLTQWLKAQGSGGKKVNLHAILFFHRIADNRMPNATQSHIRRFEDLVGKKGAPKRILLITTMWDEVDYQTGFARETQLKREFWKKFLEGGSRVCQFHRTRASAWDILNPIVCGTTAGVPLPPDLDSTIRGEPDTEPQIDADQALNVIEQIYHERQRLLDKLQVIVEGPDGAQSEALKEVLSEEKRISGKLGSLLNRLKRQNRRWCVSSLLQVIFSDPWIGSVPAGIQAEGNAV</sequence>
<keyword evidence="3" id="KW-1185">Reference proteome</keyword>
<evidence type="ECO:0000259" key="1">
    <source>
        <dbReference type="Pfam" id="PF01926"/>
    </source>
</evidence>
<dbReference type="Proteomes" id="UP000807342">
    <property type="component" value="Unassembled WGS sequence"/>
</dbReference>
<dbReference type="OrthoDB" id="3011850at2759"/>
<accession>A0A9P5X587</accession>
<name>A0A9P5X587_9AGAR</name>